<dbReference type="Proteomes" id="UP000024635">
    <property type="component" value="Unassembled WGS sequence"/>
</dbReference>
<reference evidence="2" key="1">
    <citation type="journal article" date="2015" name="Nat. Genet.">
        <title>The genome and transcriptome of the zoonotic hookworm Ancylostoma ceylanicum identify infection-specific gene families.</title>
        <authorList>
            <person name="Schwarz E.M."/>
            <person name="Hu Y."/>
            <person name="Antoshechkin I."/>
            <person name="Miller M.M."/>
            <person name="Sternberg P.W."/>
            <person name="Aroian R.V."/>
        </authorList>
    </citation>
    <scope>NUCLEOTIDE SEQUENCE</scope>
    <source>
        <strain evidence="2">HY135</strain>
    </source>
</reference>
<accession>A0A016V0I1</accession>
<gene>
    <name evidence="1" type="primary">Acey_s0020.g147</name>
    <name evidence="1" type="ORF">Y032_0020g147</name>
</gene>
<sequence>MQRRLTATVPTMIQSNSLEPLFDLHILLAKVRSDGKGEARVRVAASIVIDRRNCRRTVYERCSTDFHTS</sequence>
<comment type="caution">
    <text evidence="1">The sequence shown here is derived from an EMBL/GenBank/DDBJ whole genome shotgun (WGS) entry which is preliminary data.</text>
</comment>
<organism evidence="1 2">
    <name type="scientific">Ancylostoma ceylanicum</name>
    <dbReference type="NCBI Taxonomy" id="53326"/>
    <lineage>
        <taxon>Eukaryota</taxon>
        <taxon>Metazoa</taxon>
        <taxon>Ecdysozoa</taxon>
        <taxon>Nematoda</taxon>
        <taxon>Chromadorea</taxon>
        <taxon>Rhabditida</taxon>
        <taxon>Rhabditina</taxon>
        <taxon>Rhabditomorpha</taxon>
        <taxon>Strongyloidea</taxon>
        <taxon>Ancylostomatidae</taxon>
        <taxon>Ancylostomatinae</taxon>
        <taxon>Ancylostoma</taxon>
    </lineage>
</organism>
<keyword evidence="2" id="KW-1185">Reference proteome</keyword>
<dbReference type="EMBL" id="JARK01001356">
    <property type="protein sequence ID" value="EYC20945.1"/>
    <property type="molecule type" value="Genomic_DNA"/>
</dbReference>
<evidence type="ECO:0000313" key="1">
    <source>
        <dbReference type="EMBL" id="EYC20945.1"/>
    </source>
</evidence>
<proteinExistence type="predicted"/>
<name>A0A016V0I1_9BILA</name>
<dbReference type="AlphaFoldDB" id="A0A016V0I1"/>
<evidence type="ECO:0000313" key="2">
    <source>
        <dbReference type="Proteomes" id="UP000024635"/>
    </source>
</evidence>
<protein>
    <submittedName>
        <fullName evidence="1">Uncharacterized protein</fullName>
    </submittedName>
</protein>